<keyword evidence="1" id="KW-0175">Coiled coil</keyword>
<evidence type="ECO:0008006" key="3">
    <source>
        <dbReference type="Google" id="ProtNLM"/>
    </source>
</evidence>
<evidence type="ECO:0000256" key="1">
    <source>
        <dbReference type="SAM" id="Coils"/>
    </source>
</evidence>
<dbReference type="EMBL" id="JNSL01000108">
    <property type="protein sequence ID" value="KGA15599.1"/>
    <property type="molecule type" value="Genomic_DNA"/>
</dbReference>
<sequence>MPPISASYGRVDSENNVFVLDGGTERKVGQYPGVTEAEALTYFERKFSELEANVRILEQRLKTGANPASIAAAAEKLTKDLVEPAAVGNIQELRNRVAAITPNIEKIRAEKSEATVAAIAATLKTRTEIAQKAAALANKDPKKTQWKIASKEMTELFEAWQASQKSGPKVPRKEADLIWKSFSQARTKFEANKRAFFAELTAVTKSARAKKSELAAKAEALVAKGSNAAGDYRKLLDEWKLTGRSQGKQDDALWDRFKAAGDAIYALRKETIAKETVEFSANYEIKLALIVEAEKLEPSKDLAEAKRQLQSIQQRYEKAGKVPKDKIRETDDRMRAVERKFKELEQEQWRKSDPAAIERTNGVLSQLEQSIASLESDLSAATAANDSKKSKEVTEALSARRSWLEVVKQNAN</sequence>
<dbReference type="InterPro" id="IPR007139">
    <property type="entry name" value="DUF349"/>
</dbReference>
<dbReference type="Pfam" id="PF03993">
    <property type="entry name" value="DUF349"/>
    <property type="match status" value="3"/>
</dbReference>
<evidence type="ECO:0000313" key="2">
    <source>
        <dbReference type="EMBL" id="KGA15599.1"/>
    </source>
</evidence>
<organism evidence="2">
    <name type="scientific">freshwater metagenome</name>
    <dbReference type="NCBI Taxonomy" id="449393"/>
    <lineage>
        <taxon>unclassified sequences</taxon>
        <taxon>metagenomes</taxon>
        <taxon>ecological metagenomes</taxon>
    </lineage>
</organism>
<comment type="caution">
    <text evidence="2">The sequence shown here is derived from an EMBL/GenBank/DDBJ whole genome shotgun (WGS) entry which is preliminary data.</text>
</comment>
<reference evidence="2" key="1">
    <citation type="submission" date="2014-06" db="EMBL/GenBank/DDBJ databases">
        <title>Key roles for freshwater Actinobacteria revealed by deep metagenomic sequencing.</title>
        <authorList>
            <person name="Ghai R."/>
            <person name="Mizuno C.M."/>
            <person name="Picazo A."/>
            <person name="Camacho A."/>
            <person name="Rodriguez-Valera F."/>
        </authorList>
    </citation>
    <scope>NUCLEOTIDE SEQUENCE</scope>
</reference>
<accession>A0A094Q0P4</accession>
<protein>
    <recommendedName>
        <fullName evidence="3">DUF349 domain-containing protein</fullName>
    </recommendedName>
</protein>
<dbReference type="AlphaFoldDB" id="A0A094Q0P4"/>
<proteinExistence type="predicted"/>
<name>A0A094Q0P4_9ZZZZ</name>
<feature type="coiled-coil region" evidence="1">
    <location>
        <begin position="302"/>
        <end position="384"/>
    </location>
</feature>
<gene>
    <name evidence="2" type="ORF">GM51_14460</name>
</gene>